<evidence type="ECO:0000313" key="8">
    <source>
        <dbReference type="Proteomes" id="UP000515861"/>
    </source>
</evidence>
<comment type="catalytic activity">
    <reaction evidence="2">
        <text>UDP-N-acetyl-alpha-D-glucosamine = UDP-N-acetyl-alpha-D-mannosamine</text>
        <dbReference type="Rhea" id="RHEA:17213"/>
        <dbReference type="ChEBI" id="CHEBI:57705"/>
        <dbReference type="ChEBI" id="CHEBI:68623"/>
        <dbReference type="EC" id="5.1.3.14"/>
    </reaction>
</comment>
<dbReference type="EC" id="5.1.3.14" evidence="4"/>
<evidence type="ECO:0000256" key="5">
    <source>
        <dbReference type="RuleBase" id="RU003513"/>
    </source>
</evidence>
<name>A0A7G9KZA0_9SPHN</name>
<reference evidence="7 8" key="1">
    <citation type="submission" date="2020-08" db="EMBL/GenBank/DDBJ databases">
        <title>Sphingomonas sp. sand1-3 16S ribosomal RNA gene Genome sequencing and assembly.</title>
        <authorList>
            <person name="Kang M."/>
        </authorList>
    </citation>
    <scope>NUCLEOTIDE SEQUENCE [LARGE SCALE GENOMIC DNA]</scope>
    <source>
        <strain evidence="8">sand1-3</strain>
    </source>
</reference>
<dbReference type="InterPro" id="IPR029767">
    <property type="entry name" value="WecB-like"/>
</dbReference>
<evidence type="ECO:0000256" key="4">
    <source>
        <dbReference type="ARBA" id="ARBA00038858"/>
    </source>
</evidence>
<keyword evidence="1 5" id="KW-0413">Isomerase</keyword>
<dbReference type="GO" id="GO:0008761">
    <property type="term" value="F:UDP-N-acetylglucosamine 2-epimerase activity"/>
    <property type="evidence" value="ECO:0007669"/>
    <property type="project" value="UniProtKB-EC"/>
</dbReference>
<accession>A0A7G9KZA0</accession>
<feature type="domain" description="UDP-N-acetylglucosamine 2-epimerase" evidence="6">
    <location>
        <begin position="25"/>
        <end position="343"/>
    </location>
</feature>
<organism evidence="7 8">
    <name type="scientific">Sphingomonas sabuli</name>
    <dbReference type="NCBI Taxonomy" id="2764186"/>
    <lineage>
        <taxon>Bacteria</taxon>
        <taxon>Pseudomonadati</taxon>
        <taxon>Pseudomonadota</taxon>
        <taxon>Alphaproteobacteria</taxon>
        <taxon>Sphingomonadales</taxon>
        <taxon>Sphingomonadaceae</taxon>
        <taxon>Sphingomonas</taxon>
    </lineage>
</organism>
<comment type="similarity">
    <text evidence="3 5">Belongs to the UDP-N-acetylglucosamine 2-epimerase family.</text>
</comment>
<dbReference type="PANTHER" id="PTHR43174:SF2">
    <property type="entry name" value="UDP-N-ACETYLGLUCOSAMINE 2-EPIMERASE"/>
    <property type="match status" value="1"/>
</dbReference>
<dbReference type="SUPFAM" id="SSF53756">
    <property type="entry name" value="UDP-Glycosyltransferase/glycogen phosphorylase"/>
    <property type="match status" value="1"/>
</dbReference>
<evidence type="ECO:0000256" key="3">
    <source>
        <dbReference type="ARBA" id="ARBA00038209"/>
    </source>
</evidence>
<sequence>MMLVAGTRPEAIKLSPVARSLRLRGLDPQVVLTGQHPHLDLADYGFGHGPHVELECPGQADPIAHVGAVAAALRPLLEQAQPELVIVQGDTSSAFGAARAAGAARIAVAHVEAGLRSHDRRQPWPEEDFRIAIDSGSAILFAPTELSAANLRRERIGGQIHVTGNTGIDAVLRASNGIERRAPAEPTLLVTCHRRENWGTGVAHVADALRLVAEQRIARVELILHPNPDLATRVRAALAGCAGISFHPPCGHADAIRAMLSASLVLSDSGGMQEEAAVLGVPLLILRGRTERPEAIATGNVELIGTDSGQIVAAVRRSLAAGPPRPAMPFGDGRAGDRIAAIVDHWLANRAAPHAAAVAAE</sequence>
<evidence type="ECO:0000256" key="1">
    <source>
        <dbReference type="ARBA" id="ARBA00023235"/>
    </source>
</evidence>
<evidence type="ECO:0000256" key="2">
    <source>
        <dbReference type="ARBA" id="ARBA00036080"/>
    </source>
</evidence>
<gene>
    <name evidence="7" type="primary">wecB</name>
    <name evidence="7" type="ORF">H8M03_06360</name>
</gene>
<dbReference type="CDD" id="cd03786">
    <property type="entry name" value="GTB_UDP-GlcNAc_2-Epimerase"/>
    <property type="match status" value="1"/>
</dbReference>
<dbReference type="Proteomes" id="UP000515861">
    <property type="component" value="Chromosome"/>
</dbReference>
<proteinExistence type="inferred from homology"/>
<evidence type="ECO:0000259" key="6">
    <source>
        <dbReference type="Pfam" id="PF02350"/>
    </source>
</evidence>
<dbReference type="PANTHER" id="PTHR43174">
    <property type="entry name" value="UDP-N-ACETYLGLUCOSAMINE 2-EPIMERASE"/>
    <property type="match status" value="1"/>
</dbReference>
<dbReference type="InterPro" id="IPR003331">
    <property type="entry name" value="UDP_GlcNAc_Epimerase_2_dom"/>
</dbReference>
<dbReference type="EMBL" id="CP060697">
    <property type="protein sequence ID" value="QNM81699.1"/>
    <property type="molecule type" value="Genomic_DNA"/>
</dbReference>
<dbReference type="KEGG" id="ssau:H8M03_06360"/>
<keyword evidence="8" id="KW-1185">Reference proteome</keyword>
<dbReference type="NCBIfam" id="TIGR00236">
    <property type="entry name" value="wecB"/>
    <property type="match status" value="1"/>
</dbReference>
<dbReference type="Pfam" id="PF02350">
    <property type="entry name" value="Epimerase_2"/>
    <property type="match status" value="1"/>
</dbReference>
<protein>
    <recommendedName>
        <fullName evidence="4">UDP-N-acetylglucosamine 2-epimerase (non-hydrolyzing)</fullName>
        <ecNumber evidence="4">5.1.3.14</ecNumber>
    </recommendedName>
</protein>
<evidence type="ECO:0000313" key="7">
    <source>
        <dbReference type="EMBL" id="QNM81699.1"/>
    </source>
</evidence>
<dbReference type="Gene3D" id="3.40.50.2000">
    <property type="entry name" value="Glycogen Phosphorylase B"/>
    <property type="match status" value="2"/>
</dbReference>
<dbReference type="AlphaFoldDB" id="A0A7G9KZA0"/>